<evidence type="ECO:0000259" key="1">
    <source>
        <dbReference type="SMART" id="SM00960"/>
    </source>
</evidence>
<reference evidence="2" key="1">
    <citation type="journal article" date="2015" name="Proc. Natl. Acad. Sci. U.S.A.">
        <title>Networks of energetic and metabolic interactions define dynamics in microbial communities.</title>
        <authorList>
            <person name="Embree M."/>
            <person name="Liu J.K."/>
            <person name="Al-Bassam M.M."/>
            <person name="Zengler K."/>
        </authorList>
    </citation>
    <scope>NUCLEOTIDE SEQUENCE</scope>
</reference>
<protein>
    <recommendedName>
        <fullName evidence="1">Roadblock/LAMTOR2 domain-containing protein</fullName>
    </recommendedName>
</protein>
<dbReference type="InterPro" id="IPR004942">
    <property type="entry name" value="Roadblock/LAMTOR2_dom"/>
</dbReference>
<feature type="domain" description="Roadblock/LAMTOR2" evidence="1">
    <location>
        <begin position="2"/>
        <end position="91"/>
    </location>
</feature>
<accession>A0A0W8F5X2</accession>
<dbReference type="AlphaFoldDB" id="A0A0W8F5X2"/>
<dbReference type="Pfam" id="PF03259">
    <property type="entry name" value="Robl_LC7"/>
    <property type="match status" value="1"/>
</dbReference>
<evidence type="ECO:0000313" key="2">
    <source>
        <dbReference type="EMBL" id="KUG15811.1"/>
    </source>
</evidence>
<comment type="caution">
    <text evidence="2">The sequence shown here is derived from an EMBL/GenBank/DDBJ whole genome shotgun (WGS) entry which is preliminary data.</text>
</comment>
<organism evidence="2">
    <name type="scientific">hydrocarbon metagenome</name>
    <dbReference type="NCBI Taxonomy" id="938273"/>
    <lineage>
        <taxon>unclassified sequences</taxon>
        <taxon>metagenomes</taxon>
        <taxon>ecological metagenomes</taxon>
    </lineage>
</organism>
<dbReference type="GO" id="GO:0032008">
    <property type="term" value="P:positive regulation of TOR signaling"/>
    <property type="evidence" value="ECO:0007669"/>
    <property type="project" value="InterPro"/>
</dbReference>
<name>A0A0W8F5X2_9ZZZZ</name>
<dbReference type="SMART" id="SM00960">
    <property type="entry name" value="Robl_LC7"/>
    <property type="match status" value="1"/>
</dbReference>
<sequence>MLKQILGEFLNLEGVSAAVVVGRDGFVIESAVSGKMDIDALGAMASTGIGTSEAMGRELGKGELTQMLVELEKGPIVVSPLSKDELIAIVAENASNLGRIRYELKKNKDRLVAAL</sequence>
<dbReference type="GO" id="GO:0005085">
    <property type="term" value="F:guanyl-nucleotide exchange factor activity"/>
    <property type="evidence" value="ECO:0007669"/>
    <property type="project" value="InterPro"/>
</dbReference>
<gene>
    <name evidence="2" type="ORF">ASZ90_014533</name>
</gene>
<dbReference type="PANTHER" id="PTHR13323">
    <property type="entry name" value="LATE ENDOSOMAL/LYSOSOMAL MP1 INTERACTING PROTEIN"/>
    <property type="match status" value="1"/>
</dbReference>
<dbReference type="SUPFAM" id="SSF103196">
    <property type="entry name" value="Roadblock/LC7 domain"/>
    <property type="match status" value="1"/>
</dbReference>
<proteinExistence type="predicted"/>
<dbReference type="InterPro" id="IPR037587">
    <property type="entry name" value="LAMTOR2-like"/>
</dbReference>
<dbReference type="GO" id="GO:0060090">
    <property type="term" value="F:molecular adaptor activity"/>
    <property type="evidence" value="ECO:0007669"/>
    <property type="project" value="InterPro"/>
</dbReference>
<dbReference type="EMBL" id="LNQE01001529">
    <property type="protein sequence ID" value="KUG15811.1"/>
    <property type="molecule type" value="Genomic_DNA"/>
</dbReference>
<dbReference type="Gene3D" id="3.30.450.30">
    <property type="entry name" value="Dynein light chain 2a, cytoplasmic"/>
    <property type="match status" value="1"/>
</dbReference>